<feature type="signal peptide" evidence="2">
    <location>
        <begin position="1"/>
        <end position="18"/>
    </location>
</feature>
<dbReference type="SMART" id="SM01187">
    <property type="entry name" value="Elicitin"/>
    <property type="match status" value="1"/>
</dbReference>
<protein>
    <recommendedName>
        <fullName evidence="5">Elicitin</fullName>
    </recommendedName>
</protein>
<evidence type="ECO:0008006" key="5">
    <source>
        <dbReference type="Google" id="ProtNLM"/>
    </source>
</evidence>
<reference evidence="3 4" key="1">
    <citation type="submission" date="2013-11" db="EMBL/GenBank/DDBJ databases">
        <title>The Genome Sequence of Phytophthora parasitica P1569.</title>
        <authorList>
            <consortium name="The Broad Institute Genomics Platform"/>
            <person name="Russ C."/>
            <person name="Tyler B."/>
            <person name="Panabieres F."/>
            <person name="Shan W."/>
            <person name="Tripathy S."/>
            <person name="Grunwald N."/>
            <person name="Machado M."/>
            <person name="Johnson C.S."/>
            <person name="Arredondo F."/>
            <person name="Hong C."/>
            <person name="Coffey M."/>
            <person name="Young S.K."/>
            <person name="Zeng Q."/>
            <person name="Gargeya S."/>
            <person name="Fitzgerald M."/>
            <person name="Abouelleil A."/>
            <person name="Alvarado L."/>
            <person name="Chapman S.B."/>
            <person name="Gainer-Dewar J."/>
            <person name="Goldberg J."/>
            <person name="Griggs A."/>
            <person name="Gujja S."/>
            <person name="Hansen M."/>
            <person name="Howarth C."/>
            <person name="Imamovic A."/>
            <person name="Ireland A."/>
            <person name="Larimer J."/>
            <person name="McCowan C."/>
            <person name="Murphy C."/>
            <person name="Pearson M."/>
            <person name="Poon T.W."/>
            <person name="Priest M."/>
            <person name="Roberts A."/>
            <person name="Saif S."/>
            <person name="Shea T."/>
            <person name="Sykes S."/>
            <person name="Wortman J."/>
            <person name="Nusbaum C."/>
            <person name="Birren B."/>
        </authorList>
    </citation>
    <scope>NUCLEOTIDE SEQUENCE [LARGE SCALE GENOMIC DNA]</scope>
    <source>
        <strain evidence="3 4">P1569</strain>
    </source>
</reference>
<keyword evidence="4" id="KW-1185">Reference proteome</keyword>
<dbReference type="InterPro" id="IPR002200">
    <property type="entry name" value="Elicitin"/>
</dbReference>
<name>V9ETX1_PHYNI</name>
<evidence type="ECO:0000313" key="4">
    <source>
        <dbReference type="Proteomes" id="UP000018721"/>
    </source>
</evidence>
<dbReference type="GO" id="GO:0005576">
    <property type="term" value="C:extracellular region"/>
    <property type="evidence" value="ECO:0007669"/>
    <property type="project" value="InterPro"/>
</dbReference>
<accession>V9ETX1</accession>
<feature type="compositionally biased region" description="Low complexity" evidence="1">
    <location>
        <begin position="179"/>
        <end position="191"/>
    </location>
</feature>
<feature type="region of interest" description="Disordered" evidence="1">
    <location>
        <begin position="105"/>
        <end position="200"/>
    </location>
</feature>
<dbReference type="eggNOG" id="ENOG502RGB0">
    <property type="taxonomic scope" value="Eukaryota"/>
</dbReference>
<evidence type="ECO:0000313" key="3">
    <source>
        <dbReference type="EMBL" id="ETI41512.1"/>
    </source>
</evidence>
<organism evidence="3 4">
    <name type="scientific">Phytophthora nicotianae P1569</name>
    <dbReference type="NCBI Taxonomy" id="1317065"/>
    <lineage>
        <taxon>Eukaryota</taxon>
        <taxon>Sar</taxon>
        <taxon>Stramenopiles</taxon>
        <taxon>Oomycota</taxon>
        <taxon>Peronosporomycetes</taxon>
        <taxon>Peronosporales</taxon>
        <taxon>Peronosporaceae</taxon>
        <taxon>Phytophthora</taxon>
    </lineage>
</organism>
<dbReference type="OrthoDB" id="119386at2759"/>
<dbReference type="HOGENOM" id="CLU_1237177_0_0_1"/>
<proteinExistence type="predicted"/>
<feature type="chain" id="PRO_5004774649" description="Elicitin" evidence="2">
    <location>
        <begin position="19"/>
        <end position="225"/>
    </location>
</feature>
<dbReference type="Proteomes" id="UP000018721">
    <property type="component" value="Unassembled WGS sequence"/>
</dbReference>
<feature type="compositionally biased region" description="Low complexity" evidence="1">
    <location>
        <begin position="106"/>
        <end position="168"/>
    </location>
</feature>
<dbReference type="AlphaFoldDB" id="V9ETX1"/>
<comment type="caution">
    <text evidence="3">The sequence shown here is derived from an EMBL/GenBank/DDBJ whole genome shotgun (WGS) entry which is preliminary data.</text>
</comment>
<evidence type="ECO:0000256" key="1">
    <source>
        <dbReference type="SAM" id="MobiDB-lite"/>
    </source>
</evidence>
<dbReference type="EMBL" id="ANIZ01002288">
    <property type="protein sequence ID" value="ETI41512.1"/>
    <property type="molecule type" value="Genomic_DNA"/>
</dbReference>
<sequence>MVSTRFSILLVTVTSTLALHGQANATNCDADNYSKVAAAVQTLHANCASWAAYLSSGGVWTCDSTCHDAVSDLVDTLPDCTFGGPYGQNYKEVVQGMVETCGGKVASTSDSTTSPSSVTASPSTTTTTPSTSTAAPTASSNSNDGNSSDTVSTTDAPTATTSIPTASTGGDKNDKTEVSAGASASASAAAGDTPASDVSTTSGASIQAISSITALAMIVAGVLLC</sequence>
<evidence type="ECO:0000256" key="2">
    <source>
        <dbReference type="SAM" id="SignalP"/>
    </source>
</evidence>
<gene>
    <name evidence="3" type="ORF">F443_13245</name>
</gene>
<keyword evidence="2" id="KW-0732">Signal</keyword>